<dbReference type="Proteomes" id="UP001186974">
    <property type="component" value="Unassembled WGS sequence"/>
</dbReference>
<protein>
    <submittedName>
        <fullName evidence="1">Uncharacterized protein</fullName>
    </submittedName>
</protein>
<sequence>MVMLPDPSVTESPVKRLFNTDLLLVRQTMTTVSTRGSVTLQSPTQIQDGGFGNITYLSPSGSVDHVDISQSHSALDSYEPLLENLALDFEGTIDGLVPAGNVGEVPYDLTDFDGMATASPSPGAVDVHERLCTSPGSNADADDSMQSQSVAMTVSSVAKHNLQALSNRKKTETNERPNKKSRRSGMKDVSEGSCESLDSYLEKERLRCEEQDTSGPLETFFGPEIQQGLSELGAGMYSNALQTICVAIASSESLVTLQHLLRYYRAGESPKTLAPAIPQSTKDRVSVIGAIDKEVAYMCILRRCHIFRLYEENRPGFSHGFVSSTQQTIATQGRRGPGNPKNIADSNITKVIMGRTFPDLEIQSKEYEQSYRRINSLRRLGRRLCMLKERFGHGIFGLMQYDWGIESPLNITDKM</sequence>
<evidence type="ECO:0000313" key="2">
    <source>
        <dbReference type="Proteomes" id="UP001186974"/>
    </source>
</evidence>
<reference evidence="1" key="1">
    <citation type="submission" date="2024-09" db="EMBL/GenBank/DDBJ databases">
        <title>Black Yeasts Isolated from many extreme environments.</title>
        <authorList>
            <person name="Coleine C."/>
            <person name="Stajich J.E."/>
            <person name="Selbmann L."/>
        </authorList>
    </citation>
    <scope>NUCLEOTIDE SEQUENCE</scope>
    <source>
        <strain evidence="1">CCFEE 5737</strain>
    </source>
</reference>
<organism evidence="1 2">
    <name type="scientific">Coniosporium uncinatum</name>
    <dbReference type="NCBI Taxonomy" id="93489"/>
    <lineage>
        <taxon>Eukaryota</taxon>
        <taxon>Fungi</taxon>
        <taxon>Dikarya</taxon>
        <taxon>Ascomycota</taxon>
        <taxon>Pezizomycotina</taxon>
        <taxon>Dothideomycetes</taxon>
        <taxon>Dothideomycetes incertae sedis</taxon>
        <taxon>Coniosporium</taxon>
    </lineage>
</organism>
<proteinExistence type="predicted"/>
<accession>A0ACC3DD31</accession>
<dbReference type="EMBL" id="JAWDJW010006345">
    <property type="protein sequence ID" value="KAK3065244.1"/>
    <property type="molecule type" value="Genomic_DNA"/>
</dbReference>
<comment type="caution">
    <text evidence="1">The sequence shown here is derived from an EMBL/GenBank/DDBJ whole genome shotgun (WGS) entry which is preliminary data.</text>
</comment>
<name>A0ACC3DD31_9PEZI</name>
<evidence type="ECO:0000313" key="1">
    <source>
        <dbReference type="EMBL" id="KAK3065244.1"/>
    </source>
</evidence>
<keyword evidence="2" id="KW-1185">Reference proteome</keyword>
<gene>
    <name evidence="1" type="ORF">LTS18_004875</name>
</gene>